<sequence length="110" mass="12175">MAHGSNNDLSYSRTPTGSPVSLSGRWFAVSAYVVNRDDERIDYDDLERLARECQPCLIFAGGSAYPRNIDFARIRAVADDIGVWLDAAVVRQEVARLTACYPVEDNGQCC</sequence>
<dbReference type="GO" id="GO:0005829">
    <property type="term" value="C:cytosol"/>
    <property type="evidence" value="ECO:0007669"/>
    <property type="project" value="TreeGrafter"/>
</dbReference>
<dbReference type="PANTHER" id="PTHR11680">
    <property type="entry name" value="SERINE HYDROXYMETHYLTRANSFERASE"/>
    <property type="match status" value="1"/>
</dbReference>
<dbReference type="Pfam" id="PF00464">
    <property type="entry name" value="SHMT"/>
    <property type="match status" value="1"/>
</dbReference>
<dbReference type="GO" id="GO:0019264">
    <property type="term" value="P:glycine biosynthetic process from serine"/>
    <property type="evidence" value="ECO:0007669"/>
    <property type="project" value="TreeGrafter"/>
</dbReference>
<name>A0A317DZQ8_9PROT</name>
<evidence type="ECO:0000313" key="5">
    <source>
        <dbReference type="EMBL" id="PWR19921.1"/>
    </source>
</evidence>
<dbReference type="Proteomes" id="UP000246077">
    <property type="component" value="Unassembled WGS sequence"/>
</dbReference>
<dbReference type="GO" id="GO:0030170">
    <property type="term" value="F:pyridoxal phosphate binding"/>
    <property type="evidence" value="ECO:0007669"/>
    <property type="project" value="TreeGrafter"/>
</dbReference>
<accession>A0A317DZQ8</accession>
<dbReference type="InterPro" id="IPR015424">
    <property type="entry name" value="PyrdxlP-dep_Trfase"/>
</dbReference>
<dbReference type="SUPFAM" id="SSF53383">
    <property type="entry name" value="PLP-dependent transferases"/>
    <property type="match status" value="1"/>
</dbReference>
<keyword evidence="6" id="KW-1185">Reference proteome</keyword>
<comment type="caution">
    <text evidence="5">The sequence shown here is derived from an EMBL/GenBank/DDBJ whole genome shotgun (WGS) entry which is preliminary data.</text>
</comment>
<feature type="region of interest" description="Disordered" evidence="3">
    <location>
        <begin position="1"/>
        <end position="21"/>
    </location>
</feature>
<dbReference type="OrthoDB" id="9019276at2"/>
<dbReference type="PANTHER" id="PTHR11680:SF35">
    <property type="entry name" value="SERINE HYDROXYMETHYLTRANSFERASE 1"/>
    <property type="match status" value="1"/>
</dbReference>
<feature type="domain" description="Serine hydroxymethyltransferase-like" evidence="4">
    <location>
        <begin position="15"/>
        <end position="87"/>
    </location>
</feature>
<reference evidence="6" key="1">
    <citation type="submission" date="2018-05" db="EMBL/GenBank/DDBJ databases">
        <title>Zavarzinia sp. HR-AS.</title>
        <authorList>
            <person name="Lee Y."/>
            <person name="Jeon C.O."/>
        </authorList>
    </citation>
    <scope>NUCLEOTIDE SEQUENCE [LARGE SCALE GENOMIC DNA]</scope>
    <source>
        <strain evidence="6">DSM 1231</strain>
    </source>
</reference>
<dbReference type="Gene3D" id="3.40.640.10">
    <property type="entry name" value="Type I PLP-dependent aspartate aminotransferase-like (Major domain)"/>
    <property type="match status" value="1"/>
</dbReference>
<gene>
    <name evidence="5" type="ORF">DKG75_15850</name>
</gene>
<dbReference type="EMBL" id="QGLF01000004">
    <property type="protein sequence ID" value="PWR19921.1"/>
    <property type="molecule type" value="Genomic_DNA"/>
</dbReference>
<comment type="cofactor">
    <cofactor evidence="1">
        <name>pyridoxal 5'-phosphate</name>
        <dbReference type="ChEBI" id="CHEBI:597326"/>
    </cofactor>
</comment>
<dbReference type="RefSeq" id="WP_109922116.1">
    <property type="nucleotide sequence ID" value="NZ_QGLF01000004.1"/>
</dbReference>
<evidence type="ECO:0000256" key="1">
    <source>
        <dbReference type="ARBA" id="ARBA00001933"/>
    </source>
</evidence>
<organism evidence="5 6">
    <name type="scientific">Zavarzinia compransoris</name>
    <dbReference type="NCBI Taxonomy" id="1264899"/>
    <lineage>
        <taxon>Bacteria</taxon>
        <taxon>Pseudomonadati</taxon>
        <taxon>Pseudomonadota</taxon>
        <taxon>Alphaproteobacteria</taxon>
        <taxon>Rhodospirillales</taxon>
        <taxon>Zavarziniaceae</taxon>
        <taxon>Zavarzinia</taxon>
    </lineage>
</organism>
<proteinExistence type="predicted"/>
<evidence type="ECO:0000256" key="3">
    <source>
        <dbReference type="SAM" id="MobiDB-lite"/>
    </source>
</evidence>
<dbReference type="AlphaFoldDB" id="A0A317DZQ8"/>
<dbReference type="InterPro" id="IPR049943">
    <property type="entry name" value="Ser_HO-MeTrfase-like"/>
</dbReference>
<protein>
    <recommendedName>
        <fullName evidence="4">Serine hydroxymethyltransferase-like domain-containing protein</fullName>
    </recommendedName>
</protein>
<dbReference type="InterPro" id="IPR039429">
    <property type="entry name" value="SHMT-like_dom"/>
</dbReference>
<dbReference type="GO" id="GO:0004372">
    <property type="term" value="F:glycine hydroxymethyltransferase activity"/>
    <property type="evidence" value="ECO:0007669"/>
    <property type="project" value="TreeGrafter"/>
</dbReference>
<dbReference type="InterPro" id="IPR015421">
    <property type="entry name" value="PyrdxlP-dep_Trfase_major"/>
</dbReference>
<dbReference type="GO" id="GO:0046653">
    <property type="term" value="P:tetrahydrofolate metabolic process"/>
    <property type="evidence" value="ECO:0007669"/>
    <property type="project" value="TreeGrafter"/>
</dbReference>
<evidence type="ECO:0000259" key="4">
    <source>
        <dbReference type="Pfam" id="PF00464"/>
    </source>
</evidence>
<evidence type="ECO:0000256" key="2">
    <source>
        <dbReference type="ARBA" id="ARBA00022898"/>
    </source>
</evidence>
<keyword evidence="2" id="KW-0663">Pyridoxal phosphate</keyword>
<evidence type="ECO:0000313" key="6">
    <source>
        <dbReference type="Proteomes" id="UP000246077"/>
    </source>
</evidence>